<dbReference type="GO" id="GO:0016787">
    <property type="term" value="F:hydrolase activity"/>
    <property type="evidence" value="ECO:0007669"/>
    <property type="project" value="UniProtKB-KW"/>
</dbReference>
<dbReference type="Proteomes" id="UP000196138">
    <property type="component" value="Chromosome"/>
</dbReference>
<evidence type="ECO:0000256" key="1">
    <source>
        <dbReference type="ARBA" id="ARBA00000847"/>
    </source>
</evidence>
<dbReference type="PANTHER" id="PTHR11839:SF18">
    <property type="entry name" value="NUDIX HYDROLASE DOMAIN-CONTAINING PROTEIN"/>
    <property type="match status" value="1"/>
</dbReference>
<dbReference type="Pfam" id="PF00293">
    <property type="entry name" value="NUDIX"/>
    <property type="match status" value="1"/>
</dbReference>
<evidence type="ECO:0000256" key="2">
    <source>
        <dbReference type="ARBA" id="ARBA00001946"/>
    </source>
</evidence>
<evidence type="ECO:0000256" key="6">
    <source>
        <dbReference type="ARBA" id="ARBA00032162"/>
    </source>
</evidence>
<keyword evidence="5" id="KW-0378">Hydrolase</keyword>
<comment type="similarity">
    <text evidence="3">Belongs to the Nudix hydrolase family. NudK subfamily.</text>
</comment>
<sequence>MPDQPLPSPAPPTSVHDADAHLRETRLSSSRVFEGDFLHIQRDVVRLPNGRQASREYIVHPGAVVVIALVEAGEVVSLPGQALPTMVSARSVVMERQFRYPVGQVIREFPAGKRDPGERSQVCAERELREETGFVARQWAHAGALLPTVAYANESIDIWFARGLVQQGRRLDDEEFLAVDLCTVEDLAEQCRQGGLPDAKSVTCLWWLEQWCADKLNLHWLDPLA</sequence>
<comment type="cofactor">
    <cofactor evidence="2">
        <name>Mg(2+)</name>
        <dbReference type="ChEBI" id="CHEBI:18420"/>
    </cofactor>
</comment>
<dbReference type="InterPro" id="IPR000086">
    <property type="entry name" value="NUDIX_hydrolase_dom"/>
</dbReference>
<dbReference type="RefSeq" id="WP_087278070.1">
    <property type="nucleotide sequence ID" value="NZ_CP021455.1"/>
</dbReference>
<protein>
    <recommendedName>
        <fullName evidence="4">GDP-mannose pyrophosphatase</fullName>
    </recommendedName>
    <alternativeName>
        <fullName evidence="6">GDP-mannose hydrolase</fullName>
    </alternativeName>
    <alternativeName>
        <fullName evidence="7">GDPMK</fullName>
    </alternativeName>
</protein>
<gene>
    <name evidence="9" type="ORF">CCO03_05070</name>
</gene>
<organism evidence="9 10">
    <name type="scientific">Comamonas serinivorans</name>
    <dbReference type="NCBI Taxonomy" id="1082851"/>
    <lineage>
        <taxon>Bacteria</taxon>
        <taxon>Pseudomonadati</taxon>
        <taxon>Pseudomonadota</taxon>
        <taxon>Betaproteobacteria</taxon>
        <taxon>Burkholderiales</taxon>
        <taxon>Comamonadaceae</taxon>
        <taxon>Comamonas</taxon>
    </lineage>
</organism>
<dbReference type="SUPFAM" id="SSF55811">
    <property type="entry name" value="Nudix"/>
    <property type="match status" value="1"/>
</dbReference>
<accession>A0A1Y0EL37</accession>
<dbReference type="Gene3D" id="3.90.79.10">
    <property type="entry name" value="Nucleoside Triphosphate Pyrophosphohydrolase"/>
    <property type="match status" value="1"/>
</dbReference>
<evidence type="ECO:0000256" key="7">
    <source>
        <dbReference type="ARBA" id="ARBA00032272"/>
    </source>
</evidence>
<dbReference type="GO" id="GO:0019693">
    <property type="term" value="P:ribose phosphate metabolic process"/>
    <property type="evidence" value="ECO:0007669"/>
    <property type="project" value="TreeGrafter"/>
</dbReference>
<evidence type="ECO:0000259" key="8">
    <source>
        <dbReference type="PROSITE" id="PS51462"/>
    </source>
</evidence>
<evidence type="ECO:0000313" key="9">
    <source>
        <dbReference type="EMBL" id="ARU04128.1"/>
    </source>
</evidence>
<proteinExistence type="inferred from homology"/>
<evidence type="ECO:0000256" key="5">
    <source>
        <dbReference type="ARBA" id="ARBA00022801"/>
    </source>
</evidence>
<dbReference type="OrthoDB" id="9806150at2"/>
<evidence type="ECO:0000313" key="10">
    <source>
        <dbReference type="Proteomes" id="UP000196138"/>
    </source>
</evidence>
<dbReference type="PROSITE" id="PS51462">
    <property type="entry name" value="NUDIX"/>
    <property type="match status" value="1"/>
</dbReference>
<dbReference type="GO" id="GO:0006753">
    <property type="term" value="P:nucleoside phosphate metabolic process"/>
    <property type="evidence" value="ECO:0007669"/>
    <property type="project" value="TreeGrafter"/>
</dbReference>
<dbReference type="EMBL" id="CP021455">
    <property type="protein sequence ID" value="ARU04128.1"/>
    <property type="molecule type" value="Genomic_DNA"/>
</dbReference>
<comment type="catalytic activity">
    <reaction evidence="1">
        <text>GDP-alpha-D-mannose + H2O = alpha-D-mannose 1-phosphate + GMP + 2 H(+)</text>
        <dbReference type="Rhea" id="RHEA:27978"/>
        <dbReference type="ChEBI" id="CHEBI:15377"/>
        <dbReference type="ChEBI" id="CHEBI:15378"/>
        <dbReference type="ChEBI" id="CHEBI:57527"/>
        <dbReference type="ChEBI" id="CHEBI:58115"/>
        <dbReference type="ChEBI" id="CHEBI:58409"/>
    </reaction>
</comment>
<dbReference type="GO" id="GO:0005829">
    <property type="term" value="C:cytosol"/>
    <property type="evidence" value="ECO:0007669"/>
    <property type="project" value="TreeGrafter"/>
</dbReference>
<dbReference type="InterPro" id="IPR020084">
    <property type="entry name" value="NUDIX_hydrolase_CS"/>
</dbReference>
<dbReference type="KEGG" id="cser:CCO03_05070"/>
<evidence type="ECO:0000256" key="4">
    <source>
        <dbReference type="ARBA" id="ARBA00016377"/>
    </source>
</evidence>
<dbReference type="AlphaFoldDB" id="A0A1Y0EL37"/>
<keyword evidence="10" id="KW-1185">Reference proteome</keyword>
<name>A0A1Y0EL37_9BURK</name>
<feature type="domain" description="Nudix hydrolase" evidence="8">
    <location>
        <begin position="59"/>
        <end position="209"/>
    </location>
</feature>
<dbReference type="PANTHER" id="PTHR11839">
    <property type="entry name" value="UDP/ADP-SUGAR PYROPHOSPHATASE"/>
    <property type="match status" value="1"/>
</dbReference>
<evidence type="ECO:0000256" key="3">
    <source>
        <dbReference type="ARBA" id="ARBA00007275"/>
    </source>
</evidence>
<reference evidence="9 10" key="1">
    <citation type="submission" date="2017-05" db="EMBL/GenBank/DDBJ databases">
        <authorList>
            <person name="Song R."/>
            <person name="Chenine A.L."/>
            <person name="Ruprecht R.M."/>
        </authorList>
    </citation>
    <scope>NUCLEOTIDE SEQUENCE [LARGE SCALE GENOMIC DNA]</scope>
    <source>
        <strain evidence="9 10">DSM 26136</strain>
    </source>
</reference>
<dbReference type="InterPro" id="IPR015797">
    <property type="entry name" value="NUDIX_hydrolase-like_dom_sf"/>
</dbReference>
<dbReference type="PROSITE" id="PS00893">
    <property type="entry name" value="NUDIX_BOX"/>
    <property type="match status" value="1"/>
</dbReference>